<proteinExistence type="predicted"/>
<feature type="compositionally biased region" description="Polar residues" evidence="1">
    <location>
        <begin position="190"/>
        <end position="218"/>
    </location>
</feature>
<dbReference type="InParanoid" id="A0A024FU69"/>
<evidence type="ECO:0000313" key="4">
    <source>
        <dbReference type="Proteomes" id="UP000053237"/>
    </source>
</evidence>
<feature type="region of interest" description="Disordered" evidence="1">
    <location>
        <begin position="152"/>
        <end position="218"/>
    </location>
</feature>
<keyword evidence="2" id="KW-0732">Signal</keyword>
<reference evidence="3 4" key="1">
    <citation type="submission" date="2012-05" db="EMBL/GenBank/DDBJ databases">
        <title>Recombination and specialization in a pathogen metapopulation.</title>
        <authorList>
            <person name="Gardiner A."/>
            <person name="Kemen E."/>
            <person name="Schultz-Larsen T."/>
            <person name="MacLean D."/>
            <person name="Van Oosterhout C."/>
            <person name="Jones J.D.G."/>
        </authorList>
    </citation>
    <scope>NUCLEOTIDE SEQUENCE [LARGE SCALE GENOMIC DNA]</scope>
    <source>
        <strain evidence="3 4">Ac Nc2</strain>
    </source>
</reference>
<gene>
    <name evidence="3" type="ORF">BN9_080470</name>
</gene>
<organism evidence="3 4">
    <name type="scientific">Albugo candida</name>
    <dbReference type="NCBI Taxonomy" id="65357"/>
    <lineage>
        <taxon>Eukaryota</taxon>
        <taxon>Sar</taxon>
        <taxon>Stramenopiles</taxon>
        <taxon>Oomycota</taxon>
        <taxon>Peronosporomycetes</taxon>
        <taxon>Albuginales</taxon>
        <taxon>Albuginaceae</taxon>
        <taxon>Albugo</taxon>
    </lineage>
</organism>
<evidence type="ECO:0000256" key="2">
    <source>
        <dbReference type="SAM" id="SignalP"/>
    </source>
</evidence>
<evidence type="ECO:0000256" key="1">
    <source>
        <dbReference type="SAM" id="MobiDB-lite"/>
    </source>
</evidence>
<dbReference type="EMBL" id="CAIX01000150">
    <property type="protein sequence ID" value="CCI10209.1"/>
    <property type="molecule type" value="Genomic_DNA"/>
</dbReference>
<sequence>MTRTVRIEAALCGILICMTPKVCGKTAGGNVPTPLKEDLNDHSTIHQLRPSIRDGYKMNDSPIQTQIDHPVDTDKQQVDSKLDRMQRFDLKYTPGASSDPYLPKVTMHLLNELKRLGQPQANTEKLSEIPSLETTSDHQKPNHQTTIQTYQLSDNVEPSSFPPVKYIPRDSPFRQGLRNYLKEKREAPTARQNSNNPPSTDSASISDLNESPADTSQE</sequence>
<comment type="caution">
    <text evidence="3">The sequence shown here is derived from an EMBL/GenBank/DDBJ whole genome shotgun (WGS) entry which is preliminary data.</text>
</comment>
<feature type="signal peptide" evidence="2">
    <location>
        <begin position="1"/>
        <end position="24"/>
    </location>
</feature>
<evidence type="ECO:0000313" key="3">
    <source>
        <dbReference type="EMBL" id="CCI10209.1"/>
    </source>
</evidence>
<dbReference type="Proteomes" id="UP000053237">
    <property type="component" value="Unassembled WGS sequence"/>
</dbReference>
<feature type="chain" id="PRO_5001529095" description="RxLR effector protein" evidence="2">
    <location>
        <begin position="25"/>
        <end position="218"/>
    </location>
</feature>
<evidence type="ECO:0008006" key="5">
    <source>
        <dbReference type="Google" id="ProtNLM"/>
    </source>
</evidence>
<dbReference type="AlphaFoldDB" id="A0A024FU69"/>
<name>A0A024FU69_9STRA</name>
<accession>A0A024FU69</accession>
<protein>
    <recommendedName>
        <fullName evidence="5">RxLR effector protein</fullName>
    </recommendedName>
</protein>
<keyword evidence="4" id="KW-1185">Reference proteome</keyword>